<dbReference type="InterPro" id="IPR039561">
    <property type="entry name" value="Peptidase_M15C"/>
</dbReference>
<dbReference type="GO" id="GO:0008233">
    <property type="term" value="F:peptidase activity"/>
    <property type="evidence" value="ECO:0007669"/>
    <property type="project" value="InterPro"/>
</dbReference>
<feature type="compositionally biased region" description="Basic and acidic residues" evidence="1">
    <location>
        <begin position="88"/>
        <end position="105"/>
    </location>
</feature>
<organism evidence="4 5">
    <name type="scientific">Syntrophomonas wolfei</name>
    <dbReference type="NCBI Taxonomy" id="863"/>
    <lineage>
        <taxon>Bacteria</taxon>
        <taxon>Bacillati</taxon>
        <taxon>Bacillota</taxon>
        <taxon>Clostridia</taxon>
        <taxon>Eubacteriales</taxon>
        <taxon>Syntrophomonadaceae</taxon>
        <taxon>Syntrophomonas</taxon>
    </lineage>
</organism>
<keyword evidence="2" id="KW-0812">Transmembrane</keyword>
<keyword evidence="2" id="KW-1133">Transmembrane helix</keyword>
<sequence>MEDIMNKKFSWIFVMVALTLLTAFLIIPEYRSAKSTVGTIQIHKEGNQLHKEGMAGGDRAQEGKKLIAEKPKDASVDSVNDKKVDLPVDKKEAMANKTSNDRIEVSRAGSSAAGNKQNSRMGKAAEASTVKSQYPQVSKAVDNSEDYQAGKVAAGNYADSSYPQLSKVQSSFGQFRYKDISGGRIEIDPRWIAENIVAITLPGLNREVQVHKEAQDNFIQAFNYIKNGKAWINGKEVPLLSLVKTMDGTFVPRHVNWNPAKGLSRHSWGIAIDINAANHFRYVDPEQEANDPNLILWGKAFKLAGFTWGNSYGDSMHYELLE</sequence>
<reference evidence="4 5" key="1">
    <citation type="journal article" date="2018" name="Nat. Biotechnol.">
        <title>A standardized bacterial taxonomy based on genome phylogeny substantially revises the tree of life.</title>
        <authorList>
            <person name="Parks D.H."/>
            <person name="Chuvochina M."/>
            <person name="Waite D.W."/>
            <person name="Rinke C."/>
            <person name="Skarshewski A."/>
            <person name="Chaumeil P.A."/>
            <person name="Hugenholtz P."/>
        </authorList>
    </citation>
    <scope>NUCLEOTIDE SEQUENCE [LARGE SCALE GENOMIC DNA]</scope>
    <source>
        <strain evidence="4">UBA10948</strain>
    </source>
</reference>
<dbReference type="Pfam" id="PF13539">
    <property type="entry name" value="Peptidase_M15_4"/>
    <property type="match status" value="1"/>
</dbReference>
<feature type="domain" description="Peptidase M15C" evidence="3">
    <location>
        <begin position="261"/>
        <end position="320"/>
    </location>
</feature>
<dbReference type="AlphaFoldDB" id="A0A354YTV1"/>
<proteinExistence type="predicted"/>
<evidence type="ECO:0000313" key="4">
    <source>
        <dbReference type="EMBL" id="HBK52755.1"/>
    </source>
</evidence>
<comment type="caution">
    <text evidence="4">The sequence shown here is derived from an EMBL/GenBank/DDBJ whole genome shotgun (WGS) entry which is preliminary data.</text>
</comment>
<evidence type="ECO:0000256" key="1">
    <source>
        <dbReference type="SAM" id="MobiDB-lite"/>
    </source>
</evidence>
<gene>
    <name evidence="4" type="ORF">DDZ44_02310</name>
</gene>
<keyword evidence="2" id="KW-0472">Membrane</keyword>
<dbReference type="InterPro" id="IPR009045">
    <property type="entry name" value="Zn_M74/Hedgehog-like"/>
</dbReference>
<evidence type="ECO:0000256" key="2">
    <source>
        <dbReference type="SAM" id="Phobius"/>
    </source>
</evidence>
<feature type="compositionally biased region" description="Polar residues" evidence="1">
    <location>
        <begin position="108"/>
        <end position="120"/>
    </location>
</feature>
<dbReference type="EMBL" id="DNZF01000051">
    <property type="protein sequence ID" value="HBK52755.1"/>
    <property type="molecule type" value="Genomic_DNA"/>
</dbReference>
<dbReference type="Proteomes" id="UP000263273">
    <property type="component" value="Unassembled WGS sequence"/>
</dbReference>
<feature type="region of interest" description="Disordered" evidence="1">
    <location>
        <begin position="88"/>
        <end position="130"/>
    </location>
</feature>
<evidence type="ECO:0000259" key="3">
    <source>
        <dbReference type="Pfam" id="PF13539"/>
    </source>
</evidence>
<evidence type="ECO:0000313" key="5">
    <source>
        <dbReference type="Proteomes" id="UP000263273"/>
    </source>
</evidence>
<dbReference type="SUPFAM" id="SSF55166">
    <property type="entry name" value="Hedgehog/DD-peptidase"/>
    <property type="match status" value="1"/>
</dbReference>
<dbReference type="STRING" id="378794.GCA_001570625_01438"/>
<name>A0A354YTV1_9FIRM</name>
<accession>A0A354YTV1</accession>
<feature type="transmembrane region" description="Helical" evidence="2">
    <location>
        <begin position="9"/>
        <end position="27"/>
    </location>
</feature>
<dbReference type="Gene3D" id="3.30.1380.10">
    <property type="match status" value="1"/>
</dbReference>
<protein>
    <recommendedName>
        <fullName evidence="3">Peptidase M15C domain-containing protein</fullName>
    </recommendedName>
</protein>